<dbReference type="OrthoDB" id="607498at2759"/>
<evidence type="ECO:0000256" key="5">
    <source>
        <dbReference type="ARBA" id="ARBA00022679"/>
    </source>
</evidence>
<feature type="domain" description="SWEET-like" evidence="12">
    <location>
        <begin position="665"/>
        <end position="961"/>
    </location>
</feature>
<feature type="transmembrane region" description="Helical" evidence="11">
    <location>
        <begin position="704"/>
        <end position="726"/>
    </location>
</feature>
<feature type="region of interest" description="Disordered" evidence="10">
    <location>
        <begin position="1"/>
        <end position="22"/>
    </location>
</feature>
<dbReference type="PANTHER" id="PTHR33389:SF22">
    <property type="entry name" value="FAMILY PROTEIN, PUTATIVE (DUF2921)-RELATED"/>
    <property type="match status" value="1"/>
</dbReference>
<comment type="pathway">
    <text evidence="3">Protein modification; protein ubiquitination.</text>
</comment>
<sequence>MDSNNSSSSSSSPTALLESEMNPPGPRNLPLSLIFLYFFVYLFVANIPTTASPVQNANANSSPNPLSKRENSYRLHCNDVVPESTLPSNTFRSCSSNVSSALPFTGFFSGGGRIFNKTAANFPKGLRFTPFRCVETVSNGVYKVQAALDLQNNAVYSVFGNPKHRLLRQIRFRGPRWLPRQHLASFLLSGYWSQTSGMLCMVGSSSSYVNPGNAKHFSAVLKVNYSDNSNIHSSLISGTLECSSDDKYNSNSFEPISLLGFSRYPNKEYTLIEKDKGSDWLSGFGGGDNLPLSTRYHDACPILLRRGVSYALEYGSNCGTNNCNPFGGSVVYLPDSMFSYGVWCKERKMQVLLGFPNSSYIGYDFPFDPNTTLIAETEWDEKENRAWGVACRILNVTNSWANAYVGDCSIRWSFAFPAVWSIRNRSSVVGAIWSRKEANALGYFSKIGFQTYWSRSIDLQGLGYEYTEIETVRKFCVKGKTVSAKGKTYPDGYSSDMGFDMTVKNSKGKVARGYSSPLFVGGQRYGQLYNVLPFPRLTEPAAFHLNNSHSGMLNISYKMSFTPPPDFQFGSDTFSKAVDISAEGIYDTDTGLLCMIGCRHLGSANQNLVKKDSSDCEIMIKVQFPPLRAENGEIVTGTIESTRTNSDPLYFEKLQLSANSITTIQAKASIWRMDLEITMVLISNTLACVFVGLQLIFVKKHPHVLPFISIAMVIVLMLGHMIPLLLNFEALFVGNHSQTSVFLGSGGWLEVYEVIVRVVTMVAFLLQLRLLQLTWSARQSDRSQEELWVSERKALCATLPMYIAGALIAWFVHRWRNSYRRPLVPFARPRRKGLQLTTLKPLSYQLNSFWEYLKSYAGLLLDGFLLPQILFNFFFNSGEKALSSSFYIGTTAVRLLPHAYDLYRGHSSTWYLDLSYIYANHKMDFYSTAWNIIIPCGGLLFAGLIYLQQRFGGRCILPRRFRDSSVYEKVPIISNEEL</sequence>
<feature type="transmembrane region" description="Helical" evidence="11">
    <location>
        <begin position="754"/>
        <end position="773"/>
    </location>
</feature>
<name>A0A6A1UKM9_9ROSI</name>
<feature type="domain" description="DUF2921" evidence="13">
    <location>
        <begin position="312"/>
        <end position="447"/>
    </location>
</feature>
<comment type="catalytic activity">
    <reaction evidence="1">
        <text>S-ubiquitinyl-[E2 ubiquitin-conjugating enzyme]-L-cysteine + [acceptor protein]-L-lysine = [E2 ubiquitin-conjugating enzyme]-L-cysteine + N(6)-ubiquitinyl-[acceptor protein]-L-lysine.</text>
        <dbReference type="EC" id="2.3.2.27"/>
    </reaction>
</comment>
<dbReference type="Pfam" id="PF25333">
    <property type="entry name" value="DUF2921_N"/>
    <property type="match status" value="3"/>
</dbReference>
<protein>
    <recommendedName>
        <fullName evidence="4">RING-type E3 ubiquitin transferase</fullName>
        <ecNumber evidence="4">2.3.2.27</ecNumber>
    </recommendedName>
</protein>
<evidence type="ECO:0000256" key="1">
    <source>
        <dbReference type="ARBA" id="ARBA00000900"/>
    </source>
</evidence>
<feature type="transmembrane region" description="Helical" evidence="11">
    <location>
        <begin position="29"/>
        <end position="47"/>
    </location>
</feature>
<evidence type="ECO:0000256" key="7">
    <source>
        <dbReference type="ARBA" id="ARBA00022786"/>
    </source>
</evidence>
<dbReference type="EC" id="2.3.2.27" evidence="4"/>
<feature type="compositionally biased region" description="Low complexity" evidence="10">
    <location>
        <begin position="1"/>
        <end position="12"/>
    </location>
</feature>
<evidence type="ECO:0000256" key="2">
    <source>
        <dbReference type="ARBA" id="ARBA00004127"/>
    </source>
</evidence>
<dbReference type="InterPro" id="IPR021319">
    <property type="entry name" value="DUF2921"/>
</dbReference>
<evidence type="ECO:0000256" key="11">
    <source>
        <dbReference type="SAM" id="Phobius"/>
    </source>
</evidence>
<accession>A0A6A1UKM9</accession>
<evidence type="ECO:0000259" key="12">
    <source>
        <dbReference type="Pfam" id="PF11145"/>
    </source>
</evidence>
<feature type="domain" description="DUF2921" evidence="13">
    <location>
        <begin position="474"/>
        <end position="654"/>
    </location>
</feature>
<dbReference type="InterPro" id="IPR057425">
    <property type="entry name" value="DUF2921_N"/>
</dbReference>
<feature type="transmembrane region" description="Helical" evidence="11">
    <location>
        <begin position="928"/>
        <end position="947"/>
    </location>
</feature>
<keyword evidence="6 11" id="KW-0812">Transmembrane</keyword>
<comment type="subcellular location">
    <subcellularLocation>
        <location evidence="2">Endomembrane system</location>
        <topology evidence="2">Multi-pass membrane protein</topology>
    </subcellularLocation>
</comment>
<dbReference type="AlphaFoldDB" id="A0A6A1UKM9"/>
<organism evidence="14 15">
    <name type="scientific">Morella rubra</name>
    <name type="common">Chinese bayberry</name>
    <dbReference type="NCBI Taxonomy" id="262757"/>
    <lineage>
        <taxon>Eukaryota</taxon>
        <taxon>Viridiplantae</taxon>
        <taxon>Streptophyta</taxon>
        <taxon>Embryophyta</taxon>
        <taxon>Tracheophyta</taxon>
        <taxon>Spermatophyta</taxon>
        <taxon>Magnoliopsida</taxon>
        <taxon>eudicotyledons</taxon>
        <taxon>Gunneridae</taxon>
        <taxon>Pentapetalae</taxon>
        <taxon>rosids</taxon>
        <taxon>fabids</taxon>
        <taxon>Fagales</taxon>
        <taxon>Myricaceae</taxon>
        <taxon>Morella</taxon>
    </lineage>
</organism>
<proteinExistence type="predicted"/>
<evidence type="ECO:0000256" key="9">
    <source>
        <dbReference type="ARBA" id="ARBA00023136"/>
    </source>
</evidence>
<keyword evidence="9 11" id="KW-0472">Membrane</keyword>
<keyword evidence="5" id="KW-0808">Transferase</keyword>
<dbReference type="GO" id="GO:0061630">
    <property type="term" value="F:ubiquitin protein ligase activity"/>
    <property type="evidence" value="ECO:0007669"/>
    <property type="project" value="UniProtKB-EC"/>
</dbReference>
<evidence type="ECO:0000256" key="3">
    <source>
        <dbReference type="ARBA" id="ARBA00004906"/>
    </source>
</evidence>
<reference evidence="14 15" key="1">
    <citation type="journal article" date="2019" name="Plant Biotechnol. J.">
        <title>The red bayberry genome and genetic basis of sex determination.</title>
        <authorList>
            <person name="Jia H.M."/>
            <person name="Jia H.J."/>
            <person name="Cai Q.L."/>
            <person name="Wang Y."/>
            <person name="Zhao H.B."/>
            <person name="Yang W.F."/>
            <person name="Wang G.Y."/>
            <person name="Li Y.H."/>
            <person name="Zhan D.L."/>
            <person name="Shen Y.T."/>
            <person name="Niu Q.F."/>
            <person name="Chang L."/>
            <person name="Qiu J."/>
            <person name="Zhao L."/>
            <person name="Xie H.B."/>
            <person name="Fu W.Y."/>
            <person name="Jin J."/>
            <person name="Li X.W."/>
            <person name="Jiao Y."/>
            <person name="Zhou C.C."/>
            <person name="Tu T."/>
            <person name="Chai C.Y."/>
            <person name="Gao J.L."/>
            <person name="Fan L.J."/>
            <person name="van de Weg E."/>
            <person name="Wang J.Y."/>
            <person name="Gao Z.S."/>
        </authorList>
    </citation>
    <scope>NUCLEOTIDE SEQUENCE [LARGE SCALE GENOMIC DNA]</scope>
    <source>
        <tissue evidence="14">Leaves</tissue>
    </source>
</reference>
<dbReference type="GO" id="GO:0012505">
    <property type="term" value="C:endomembrane system"/>
    <property type="evidence" value="ECO:0007669"/>
    <property type="project" value="UniProtKB-SubCell"/>
</dbReference>
<dbReference type="Pfam" id="PF11145">
    <property type="entry name" value="DUF2921"/>
    <property type="match status" value="1"/>
</dbReference>
<keyword evidence="15" id="KW-1185">Reference proteome</keyword>
<evidence type="ECO:0000313" key="14">
    <source>
        <dbReference type="EMBL" id="KAB1201054.1"/>
    </source>
</evidence>
<dbReference type="PANTHER" id="PTHR33389">
    <property type="entry name" value="FAMILY PROTEIN, PUTATIVE (DUF2921)-RELATED"/>
    <property type="match status" value="1"/>
</dbReference>
<keyword evidence="7" id="KW-0833">Ubl conjugation pathway</keyword>
<evidence type="ECO:0000256" key="8">
    <source>
        <dbReference type="ARBA" id="ARBA00022989"/>
    </source>
</evidence>
<gene>
    <name evidence="14" type="ORF">CJ030_MR0G005169</name>
</gene>
<evidence type="ECO:0000256" key="6">
    <source>
        <dbReference type="ARBA" id="ARBA00022692"/>
    </source>
</evidence>
<evidence type="ECO:0000313" key="15">
    <source>
        <dbReference type="Proteomes" id="UP000516437"/>
    </source>
</evidence>
<evidence type="ECO:0000259" key="13">
    <source>
        <dbReference type="Pfam" id="PF25333"/>
    </source>
</evidence>
<evidence type="ECO:0000256" key="4">
    <source>
        <dbReference type="ARBA" id="ARBA00012483"/>
    </source>
</evidence>
<feature type="transmembrane region" description="Helical" evidence="11">
    <location>
        <begin position="677"/>
        <end position="697"/>
    </location>
</feature>
<feature type="domain" description="DUF2921" evidence="13">
    <location>
        <begin position="74"/>
        <end position="257"/>
    </location>
</feature>
<dbReference type="EMBL" id="RXIC02000100">
    <property type="protein sequence ID" value="KAB1201054.1"/>
    <property type="molecule type" value="Genomic_DNA"/>
</dbReference>
<keyword evidence="8 11" id="KW-1133">Transmembrane helix</keyword>
<dbReference type="Proteomes" id="UP000516437">
    <property type="component" value="Unassembled WGS sequence"/>
</dbReference>
<comment type="caution">
    <text evidence="14">The sequence shown here is derived from an EMBL/GenBank/DDBJ whole genome shotgun (WGS) entry which is preliminary data.</text>
</comment>
<feature type="transmembrane region" description="Helical" evidence="11">
    <location>
        <begin position="794"/>
        <end position="813"/>
    </location>
</feature>
<evidence type="ECO:0000256" key="10">
    <source>
        <dbReference type="SAM" id="MobiDB-lite"/>
    </source>
</evidence>